<dbReference type="WBParaSite" id="EEL_0000204801-mRNA-1">
    <property type="protein sequence ID" value="EEL_0000204801-mRNA-1"/>
    <property type="gene ID" value="EEL_0000204801"/>
</dbReference>
<dbReference type="Gene3D" id="3.30.1370.10">
    <property type="entry name" value="K Homology domain, type 1"/>
    <property type="match status" value="1"/>
</dbReference>
<dbReference type="Proteomes" id="UP000050640">
    <property type="component" value="Unplaced"/>
</dbReference>
<name>A0A0R3RKN9_9BILA</name>
<dbReference type="SUPFAM" id="SSF54791">
    <property type="entry name" value="Eukaryotic type KH-domain (KH-domain type I)"/>
    <property type="match status" value="1"/>
</dbReference>
<keyword evidence="1" id="KW-1185">Reference proteome</keyword>
<dbReference type="AlphaFoldDB" id="A0A0R3RKN9"/>
<evidence type="ECO:0000313" key="2">
    <source>
        <dbReference type="WBParaSite" id="EEL_0000204801-mRNA-1"/>
    </source>
</evidence>
<dbReference type="InterPro" id="IPR036612">
    <property type="entry name" value="KH_dom_type_1_sf"/>
</dbReference>
<reference evidence="2" key="1">
    <citation type="submission" date="2017-02" db="UniProtKB">
        <authorList>
            <consortium name="WormBaseParasite"/>
        </authorList>
    </citation>
    <scope>IDENTIFICATION</scope>
</reference>
<evidence type="ECO:0000313" key="1">
    <source>
        <dbReference type="Proteomes" id="UP000050640"/>
    </source>
</evidence>
<sequence length="160" mass="18699">MENHLRRRVEPPQVSKMNQRSEYSDLLASLITKQIRYQEEEWQCKIESSIPTVVRFRIPAALIDSLIGVDDQRALLIAYRTRTEMVLPRRNQSSTFIISGYNEDICRALRMIEDIINEESHSSPYTFIPDPNMDQSDYILSNGPIREARYRPGREGMHRG</sequence>
<accession>A0A0R3RKN9</accession>
<protein>
    <submittedName>
        <fullName evidence="2">KH domain-containing protein</fullName>
    </submittedName>
</protein>
<organism evidence="1 2">
    <name type="scientific">Elaeophora elaphi</name>
    <dbReference type="NCBI Taxonomy" id="1147741"/>
    <lineage>
        <taxon>Eukaryota</taxon>
        <taxon>Metazoa</taxon>
        <taxon>Ecdysozoa</taxon>
        <taxon>Nematoda</taxon>
        <taxon>Chromadorea</taxon>
        <taxon>Rhabditida</taxon>
        <taxon>Spirurina</taxon>
        <taxon>Spiruromorpha</taxon>
        <taxon>Filarioidea</taxon>
        <taxon>Onchocercidae</taxon>
        <taxon>Elaeophora</taxon>
    </lineage>
</organism>
<proteinExistence type="predicted"/>
<dbReference type="GO" id="GO:0003723">
    <property type="term" value="F:RNA binding"/>
    <property type="evidence" value="ECO:0007669"/>
    <property type="project" value="InterPro"/>
</dbReference>